<protein>
    <submittedName>
        <fullName evidence="2">Membrane protein</fullName>
    </submittedName>
</protein>
<dbReference type="AlphaFoldDB" id="A0A480B430"/>
<dbReference type="PANTHER" id="PTHR36111:SF2">
    <property type="entry name" value="INNER MEMBRANE PROTEIN"/>
    <property type="match status" value="1"/>
</dbReference>
<dbReference type="PANTHER" id="PTHR36111">
    <property type="entry name" value="INNER MEMBRANE PROTEIN-RELATED"/>
    <property type="match status" value="1"/>
</dbReference>
<feature type="transmembrane region" description="Helical" evidence="1">
    <location>
        <begin position="12"/>
        <end position="34"/>
    </location>
</feature>
<feature type="transmembrane region" description="Helical" evidence="1">
    <location>
        <begin position="177"/>
        <end position="197"/>
    </location>
</feature>
<reference evidence="2 3" key="1">
    <citation type="submission" date="2019-03" db="EMBL/GenBank/DDBJ databases">
        <title>Draft genome sequences of two Veillonella tobetsuensis clinical isolates from intraoperative bronchial fluids of elderly patients with pulmonary carcinoma.</title>
        <authorList>
            <person name="Akiyama T."/>
        </authorList>
    </citation>
    <scope>NUCLEOTIDE SEQUENCE [LARGE SCALE GENOMIC DNA]</scope>
    <source>
        <strain evidence="2 3">PAGU 1578</strain>
    </source>
</reference>
<gene>
    <name evidence="2" type="ORF">PAGU1578_10930</name>
</gene>
<feature type="transmembrane region" description="Helical" evidence="1">
    <location>
        <begin position="46"/>
        <end position="68"/>
    </location>
</feature>
<dbReference type="Proteomes" id="UP000300381">
    <property type="component" value="Unassembled WGS sequence"/>
</dbReference>
<feature type="transmembrane region" description="Helical" evidence="1">
    <location>
        <begin position="122"/>
        <end position="142"/>
    </location>
</feature>
<feature type="transmembrane region" description="Helical" evidence="1">
    <location>
        <begin position="209"/>
        <end position="226"/>
    </location>
</feature>
<feature type="transmembrane region" description="Helical" evidence="1">
    <location>
        <begin position="80"/>
        <end position="102"/>
    </location>
</feature>
<comment type="caution">
    <text evidence="2">The sequence shown here is derived from an EMBL/GenBank/DDBJ whole genome shotgun (WGS) entry which is preliminary data.</text>
</comment>
<dbReference type="EMBL" id="BJCQ01000021">
    <property type="protein sequence ID" value="GCL67472.1"/>
    <property type="molecule type" value="Genomic_DNA"/>
</dbReference>
<dbReference type="InterPro" id="IPR007563">
    <property type="entry name" value="DUF554"/>
</dbReference>
<evidence type="ECO:0000313" key="2">
    <source>
        <dbReference type="EMBL" id="GCL67472.1"/>
    </source>
</evidence>
<keyword evidence="1" id="KW-0472">Membrane</keyword>
<feature type="transmembrane region" description="Helical" evidence="1">
    <location>
        <begin position="232"/>
        <end position="248"/>
    </location>
</feature>
<evidence type="ECO:0000256" key="1">
    <source>
        <dbReference type="SAM" id="Phobius"/>
    </source>
</evidence>
<sequence>MTFISKGKDMIMIGLGTAINMALIIGGSLLGLAFGRFMKENLKQTLMVVSGIIVLLLGMSGAMQFMLVIVNGSLQTTGPLLMIISMVVGAIIGELIDLNRWITVFGDWVKARTGNTGDPTFTHAFITASLTFTVGAMGVLGSIQDGLTGDYQTLLLKGILDGVIVMVMSSSMGKGALFSFIPVGITQWLITAMAHVAAPLMTQTAIDNLSYVGSILIFCVGIDLIWPGKIRIANLLPAIFIAMGLTFLI</sequence>
<proteinExistence type="predicted"/>
<evidence type="ECO:0000313" key="3">
    <source>
        <dbReference type="Proteomes" id="UP000300381"/>
    </source>
</evidence>
<dbReference type="Pfam" id="PF04474">
    <property type="entry name" value="DUF554"/>
    <property type="match status" value="1"/>
</dbReference>
<organism evidence="2 3">
    <name type="scientific">Veillonella tobetsuensis</name>
    <dbReference type="NCBI Taxonomy" id="1110546"/>
    <lineage>
        <taxon>Bacteria</taxon>
        <taxon>Bacillati</taxon>
        <taxon>Bacillota</taxon>
        <taxon>Negativicutes</taxon>
        <taxon>Veillonellales</taxon>
        <taxon>Veillonellaceae</taxon>
        <taxon>Veillonella</taxon>
    </lineage>
</organism>
<keyword evidence="1" id="KW-0812">Transmembrane</keyword>
<accession>A0A480B430</accession>
<name>A0A480B430_9FIRM</name>
<keyword evidence="1" id="KW-1133">Transmembrane helix</keyword>